<keyword evidence="2" id="KW-0808">Transferase</keyword>
<keyword evidence="3" id="KW-1185">Reference proteome</keyword>
<protein>
    <submittedName>
        <fullName evidence="2">Molybdenum cofactor guanylyltransferase</fullName>
    </submittedName>
</protein>
<comment type="caution">
    <text evidence="2">The sequence shown here is derived from an EMBL/GenBank/DDBJ whole genome shotgun (WGS) entry which is preliminary data.</text>
</comment>
<accession>A0ABV5YSH7</accession>
<organism evidence="2 3">
    <name type="scientific">Actinoallomurus acaciae</name>
    <dbReference type="NCBI Taxonomy" id="502577"/>
    <lineage>
        <taxon>Bacteria</taxon>
        <taxon>Bacillati</taxon>
        <taxon>Actinomycetota</taxon>
        <taxon>Actinomycetes</taxon>
        <taxon>Streptosporangiales</taxon>
        <taxon>Thermomonosporaceae</taxon>
        <taxon>Actinoallomurus</taxon>
    </lineage>
</organism>
<dbReference type="RefSeq" id="WP_378210948.1">
    <property type="nucleotide sequence ID" value="NZ_JBHLZP010000448.1"/>
</dbReference>
<proteinExistence type="predicted"/>
<dbReference type="InterPro" id="IPR029044">
    <property type="entry name" value="Nucleotide-diphossugar_trans"/>
</dbReference>
<dbReference type="Pfam" id="PF12804">
    <property type="entry name" value="NTP_transf_3"/>
    <property type="match status" value="1"/>
</dbReference>
<feature type="non-terminal residue" evidence="2">
    <location>
        <position position="79"/>
    </location>
</feature>
<dbReference type="InterPro" id="IPR025877">
    <property type="entry name" value="MobA-like_NTP_Trfase"/>
</dbReference>
<feature type="domain" description="MobA-like NTP transferase" evidence="1">
    <location>
        <begin position="11"/>
        <end position="77"/>
    </location>
</feature>
<name>A0ABV5YSH7_9ACTN</name>
<evidence type="ECO:0000259" key="1">
    <source>
        <dbReference type="Pfam" id="PF12804"/>
    </source>
</evidence>
<dbReference type="EMBL" id="JBHLZP010000448">
    <property type="protein sequence ID" value="MFB9837988.1"/>
    <property type="molecule type" value="Genomic_DNA"/>
</dbReference>
<reference evidence="2 3" key="1">
    <citation type="submission" date="2024-09" db="EMBL/GenBank/DDBJ databases">
        <authorList>
            <person name="Sun Q."/>
            <person name="Mori K."/>
        </authorList>
    </citation>
    <scope>NUCLEOTIDE SEQUENCE [LARGE SCALE GENOMIC DNA]</scope>
    <source>
        <strain evidence="2 3">TBRC 0563</strain>
    </source>
</reference>
<gene>
    <name evidence="2" type="ORF">ACFFNX_38080</name>
</gene>
<dbReference type="Gene3D" id="3.90.550.10">
    <property type="entry name" value="Spore Coat Polysaccharide Biosynthesis Protein SpsA, Chain A"/>
    <property type="match status" value="1"/>
</dbReference>
<dbReference type="Proteomes" id="UP001589627">
    <property type="component" value="Unassembled WGS sequence"/>
</dbReference>
<dbReference type="SUPFAM" id="SSF53448">
    <property type="entry name" value="Nucleotide-diphospho-sugar transferases"/>
    <property type="match status" value="1"/>
</dbReference>
<sequence>MTTSEPEPYDAVLLAGGEARRLSGADKPGVVVGGRTLVAWVGAAVASAERIVLVGPPRPELPGAIVVREDPPGGGPVPA</sequence>
<evidence type="ECO:0000313" key="3">
    <source>
        <dbReference type="Proteomes" id="UP001589627"/>
    </source>
</evidence>
<dbReference type="GO" id="GO:0016779">
    <property type="term" value="F:nucleotidyltransferase activity"/>
    <property type="evidence" value="ECO:0007669"/>
    <property type="project" value="UniProtKB-KW"/>
</dbReference>
<evidence type="ECO:0000313" key="2">
    <source>
        <dbReference type="EMBL" id="MFB9837988.1"/>
    </source>
</evidence>
<keyword evidence="2" id="KW-0548">Nucleotidyltransferase</keyword>